<dbReference type="RefSeq" id="WP_264725004.1">
    <property type="nucleotide sequence ID" value="NZ_JAPDMX010000003.1"/>
</dbReference>
<proteinExistence type="predicted"/>
<dbReference type="InterPro" id="IPR017136">
    <property type="entry name" value="UCP037205"/>
</dbReference>
<comment type="caution">
    <text evidence="1">The sequence shown here is derived from an EMBL/GenBank/DDBJ whole genome shotgun (WGS) entry which is preliminary data.</text>
</comment>
<dbReference type="PANTHER" id="PTHR37463">
    <property type="entry name" value="GSL3115 PROTEIN"/>
    <property type="match status" value="1"/>
</dbReference>
<dbReference type="EMBL" id="JAPDMX010000003">
    <property type="protein sequence ID" value="MCW3171498.1"/>
    <property type="molecule type" value="Genomic_DNA"/>
</dbReference>
<sequence length="58" mass="6942">MKKSELPSKVCLTCSRPFYWRKKWQKDWQNVKYCSKRCAGERNRSLVGRGNKHIKPSL</sequence>
<name>A0ABT3I602_9GAMM</name>
<keyword evidence="2" id="KW-1185">Reference proteome</keyword>
<evidence type="ECO:0000313" key="1">
    <source>
        <dbReference type="EMBL" id="MCW3171498.1"/>
    </source>
</evidence>
<reference evidence="1" key="1">
    <citation type="submission" date="2022-10" db="EMBL/GenBank/DDBJ databases">
        <title>Shewanella flava sp. nov, isolated from the estuary of the Fenhe River into the Yellow River.</title>
        <authorList>
            <person name="Li Y."/>
        </authorList>
    </citation>
    <scope>NUCLEOTIDE SEQUENCE</scope>
    <source>
        <strain evidence="1">FYR11-62</strain>
    </source>
</reference>
<dbReference type="Pfam" id="PF10013">
    <property type="entry name" value="DUF2256"/>
    <property type="match status" value="1"/>
</dbReference>
<gene>
    <name evidence="1" type="ORF">OHT75_03265</name>
</gene>
<dbReference type="PANTHER" id="PTHR37463:SF1">
    <property type="entry name" value="DUF2256 DOMAIN-CONTAINING PROTEIN"/>
    <property type="match status" value="1"/>
</dbReference>
<organism evidence="1 2">
    <name type="scientific">Shewanella subflava</name>
    <dbReference type="NCBI Taxonomy" id="2986476"/>
    <lineage>
        <taxon>Bacteria</taxon>
        <taxon>Pseudomonadati</taxon>
        <taxon>Pseudomonadota</taxon>
        <taxon>Gammaproteobacteria</taxon>
        <taxon>Alteromonadales</taxon>
        <taxon>Shewanellaceae</taxon>
        <taxon>Shewanella</taxon>
    </lineage>
</organism>
<evidence type="ECO:0000313" key="2">
    <source>
        <dbReference type="Proteomes" id="UP001163714"/>
    </source>
</evidence>
<dbReference type="Proteomes" id="UP001163714">
    <property type="component" value="Unassembled WGS sequence"/>
</dbReference>
<protein>
    <submittedName>
        <fullName evidence="1">DUF2256 domain-containing protein</fullName>
    </submittedName>
</protein>
<accession>A0ABT3I602</accession>